<reference evidence="1 2" key="1">
    <citation type="journal article" date="2023" name="Mol. Biol. Evol.">
        <title>Genomics of Secondarily Temperate Adaptation in the Only Non-Antarctic Icefish.</title>
        <authorList>
            <person name="Rivera-Colon A.G."/>
            <person name="Rayamajhi N."/>
            <person name="Minhas B.F."/>
            <person name="Madrigal G."/>
            <person name="Bilyk K.T."/>
            <person name="Yoon V."/>
            <person name="Hune M."/>
            <person name="Gregory S."/>
            <person name="Cheng C.H.C."/>
            <person name="Catchen J.M."/>
        </authorList>
    </citation>
    <scope>NUCLEOTIDE SEQUENCE [LARGE SCALE GENOMIC DNA]</scope>
    <source>
        <strain evidence="1">JC2023a</strain>
    </source>
</reference>
<organism evidence="1 2">
    <name type="scientific">Champsocephalus esox</name>
    <name type="common">pike icefish</name>
    <dbReference type="NCBI Taxonomy" id="159716"/>
    <lineage>
        <taxon>Eukaryota</taxon>
        <taxon>Metazoa</taxon>
        <taxon>Chordata</taxon>
        <taxon>Craniata</taxon>
        <taxon>Vertebrata</taxon>
        <taxon>Euteleostomi</taxon>
        <taxon>Actinopterygii</taxon>
        <taxon>Neopterygii</taxon>
        <taxon>Teleostei</taxon>
        <taxon>Neoteleostei</taxon>
        <taxon>Acanthomorphata</taxon>
        <taxon>Eupercaria</taxon>
        <taxon>Perciformes</taxon>
        <taxon>Notothenioidei</taxon>
        <taxon>Channichthyidae</taxon>
        <taxon>Champsocephalus</taxon>
    </lineage>
</organism>
<dbReference type="Proteomes" id="UP001335648">
    <property type="component" value="Unassembled WGS sequence"/>
</dbReference>
<evidence type="ECO:0000313" key="2">
    <source>
        <dbReference type="Proteomes" id="UP001335648"/>
    </source>
</evidence>
<keyword evidence="2" id="KW-1185">Reference proteome</keyword>
<sequence>MDLPEFEKLNTTLIKPGRRSREACTLAVAAEWKGGGRQLWQATHCKSLGLLCVFSRVLEGLRVTLKSPERRL</sequence>
<proteinExistence type="predicted"/>
<gene>
    <name evidence="1" type="ORF">CesoFtcFv8_012930</name>
</gene>
<dbReference type="AlphaFoldDB" id="A0AAN8GW03"/>
<evidence type="ECO:0000313" key="1">
    <source>
        <dbReference type="EMBL" id="KAK5892567.1"/>
    </source>
</evidence>
<dbReference type="EMBL" id="JAULUE010002055">
    <property type="protein sequence ID" value="KAK5892567.1"/>
    <property type="molecule type" value="Genomic_DNA"/>
</dbReference>
<comment type="caution">
    <text evidence="1">The sequence shown here is derived from an EMBL/GenBank/DDBJ whole genome shotgun (WGS) entry which is preliminary data.</text>
</comment>
<accession>A0AAN8GW03</accession>
<name>A0AAN8GW03_9TELE</name>
<protein>
    <submittedName>
        <fullName evidence="1">Uncharacterized protein</fullName>
    </submittedName>
</protein>